<keyword evidence="2" id="KW-0238">DNA-binding</keyword>
<evidence type="ECO:0000256" key="2">
    <source>
        <dbReference type="ARBA" id="ARBA00023125"/>
    </source>
</evidence>
<comment type="caution">
    <text evidence="5">The sequence shown here is derived from an EMBL/GenBank/DDBJ whole genome shotgun (WGS) entry which is preliminary data.</text>
</comment>
<dbReference type="Pfam" id="PF00455">
    <property type="entry name" value="DeoRC"/>
    <property type="match status" value="1"/>
</dbReference>
<evidence type="ECO:0000256" key="1">
    <source>
        <dbReference type="ARBA" id="ARBA00023015"/>
    </source>
</evidence>
<dbReference type="InterPro" id="IPR001034">
    <property type="entry name" value="DeoR_HTH"/>
</dbReference>
<dbReference type="InterPro" id="IPR014036">
    <property type="entry name" value="DeoR-like_C"/>
</dbReference>
<dbReference type="InterPro" id="IPR036388">
    <property type="entry name" value="WH-like_DNA-bd_sf"/>
</dbReference>
<protein>
    <submittedName>
        <fullName evidence="5">DeoR/GlpR transcriptional regulator</fullName>
    </submittedName>
</protein>
<dbReference type="PANTHER" id="PTHR30363:SF44">
    <property type="entry name" value="AGA OPERON TRANSCRIPTIONAL REPRESSOR-RELATED"/>
    <property type="match status" value="1"/>
</dbReference>
<dbReference type="SUPFAM" id="SSF46785">
    <property type="entry name" value="Winged helix' DNA-binding domain"/>
    <property type="match status" value="1"/>
</dbReference>
<evidence type="ECO:0000313" key="5">
    <source>
        <dbReference type="EMBL" id="TGB18437.1"/>
    </source>
</evidence>
<keyword evidence="6" id="KW-1185">Reference proteome</keyword>
<name>A0A4Z0HJI5_9ACTN</name>
<feature type="domain" description="HTH deoR-type" evidence="4">
    <location>
        <begin position="3"/>
        <end position="58"/>
    </location>
</feature>
<dbReference type="InterPro" id="IPR018356">
    <property type="entry name" value="Tscrpt_reg_HTH_DeoR_CS"/>
</dbReference>
<dbReference type="OrthoDB" id="7688673at2"/>
<dbReference type="PANTHER" id="PTHR30363">
    <property type="entry name" value="HTH-TYPE TRANSCRIPTIONAL REGULATOR SRLR-RELATED"/>
    <property type="match status" value="1"/>
</dbReference>
<dbReference type="InterPro" id="IPR036390">
    <property type="entry name" value="WH_DNA-bd_sf"/>
</dbReference>
<dbReference type="SUPFAM" id="SSF100950">
    <property type="entry name" value="NagB/RpiA/CoA transferase-like"/>
    <property type="match status" value="1"/>
</dbReference>
<dbReference type="PRINTS" id="PR00037">
    <property type="entry name" value="HTHLACR"/>
</dbReference>
<dbReference type="RefSeq" id="WP_135337143.1">
    <property type="nucleotide sequence ID" value="NZ_JBHLTX010000060.1"/>
</dbReference>
<dbReference type="AlphaFoldDB" id="A0A4Z0HJI5"/>
<dbReference type="SMART" id="SM01134">
    <property type="entry name" value="DeoRC"/>
    <property type="match status" value="1"/>
</dbReference>
<evidence type="ECO:0000313" key="6">
    <source>
        <dbReference type="Proteomes" id="UP000297948"/>
    </source>
</evidence>
<proteinExistence type="predicted"/>
<reference evidence="5 6" key="1">
    <citation type="submission" date="2019-03" db="EMBL/GenBank/DDBJ databases">
        <authorList>
            <person name="Gonzalez-Pimentel J.L."/>
        </authorList>
    </citation>
    <scope>NUCLEOTIDE SEQUENCE [LARGE SCALE GENOMIC DNA]</scope>
    <source>
        <strain evidence="5 6">JCM 31289</strain>
    </source>
</reference>
<dbReference type="InterPro" id="IPR050313">
    <property type="entry name" value="Carb_Metab_HTH_regulators"/>
</dbReference>
<dbReference type="Pfam" id="PF08220">
    <property type="entry name" value="HTH_DeoR"/>
    <property type="match status" value="1"/>
</dbReference>
<accession>A0A4Z0HJI5</accession>
<keyword evidence="3" id="KW-0804">Transcription</keyword>
<dbReference type="GO" id="GO:0003677">
    <property type="term" value="F:DNA binding"/>
    <property type="evidence" value="ECO:0007669"/>
    <property type="project" value="UniProtKB-KW"/>
</dbReference>
<evidence type="ECO:0000259" key="4">
    <source>
        <dbReference type="PROSITE" id="PS51000"/>
    </source>
</evidence>
<dbReference type="PROSITE" id="PS00894">
    <property type="entry name" value="HTH_DEOR_1"/>
    <property type="match status" value="1"/>
</dbReference>
<keyword evidence="1" id="KW-0805">Transcription regulation</keyword>
<dbReference type="EMBL" id="SRID01000008">
    <property type="protein sequence ID" value="TGB18437.1"/>
    <property type="molecule type" value="Genomic_DNA"/>
</dbReference>
<evidence type="ECO:0000256" key="3">
    <source>
        <dbReference type="ARBA" id="ARBA00023163"/>
    </source>
</evidence>
<dbReference type="SMART" id="SM00420">
    <property type="entry name" value="HTH_DEOR"/>
    <property type="match status" value="1"/>
</dbReference>
<dbReference type="PROSITE" id="PS51000">
    <property type="entry name" value="HTH_DEOR_2"/>
    <property type="match status" value="1"/>
</dbReference>
<sequence length="253" mass="26974">MLRATRHEKLLSLLGTEGVLPVREIARRLGVSEATARRDLTALGRAGRLTRVYGGAVAAQRVGHEHPFGESAADDGEDKSAVAARAAELVEDGDVLLLDIGTTTLRLARLLRGRPVTVVTSNLAIYEELRDDPEVALLLLGGQVRRNYQSLVGFLTESSLRQLYVGRLFLGTSGVLPDGSVLDSTDVEVPVKRAMLAASRQVVLLATAAKFPGETGLARVCGPDEIDTLITNQAADPATLAVFREADVEVVTV</sequence>
<dbReference type="InterPro" id="IPR037171">
    <property type="entry name" value="NagB/RpiA_transferase-like"/>
</dbReference>
<dbReference type="Gene3D" id="1.10.10.10">
    <property type="entry name" value="Winged helix-like DNA-binding domain superfamily/Winged helix DNA-binding domain"/>
    <property type="match status" value="1"/>
</dbReference>
<dbReference type="Proteomes" id="UP000297948">
    <property type="component" value="Unassembled WGS sequence"/>
</dbReference>
<gene>
    <name evidence="5" type="ORF">E4099_02060</name>
</gene>
<organism evidence="5 6">
    <name type="scientific">Streptomyces palmae</name>
    <dbReference type="NCBI Taxonomy" id="1701085"/>
    <lineage>
        <taxon>Bacteria</taxon>
        <taxon>Bacillati</taxon>
        <taxon>Actinomycetota</taxon>
        <taxon>Actinomycetes</taxon>
        <taxon>Kitasatosporales</taxon>
        <taxon>Streptomycetaceae</taxon>
        <taxon>Streptomyces</taxon>
    </lineage>
</organism>
<dbReference type="GO" id="GO:0003700">
    <property type="term" value="F:DNA-binding transcription factor activity"/>
    <property type="evidence" value="ECO:0007669"/>
    <property type="project" value="InterPro"/>
</dbReference>